<dbReference type="InterPro" id="IPR046022">
    <property type="entry name" value="DUF5979"/>
</dbReference>
<gene>
    <name evidence="7" type="ORF">N2K95_01110</name>
</gene>
<evidence type="ECO:0000256" key="2">
    <source>
        <dbReference type="ARBA" id="ARBA00022525"/>
    </source>
</evidence>
<evidence type="ECO:0000256" key="5">
    <source>
        <dbReference type="SAM" id="Phobius"/>
    </source>
</evidence>
<keyword evidence="3" id="KW-0732">Signal</keyword>
<protein>
    <submittedName>
        <fullName evidence="7">Thioester domain-containing protein</fullName>
    </submittedName>
</protein>
<sequence length="533" mass="54311">MPTSEVEITMTGTGVGTAATGGIPPVGQAFDISSYPQDVPDGYEEDNPSFAGTILTADEEGNTQEMYCIDIRTSTYSGLGYESGTWGEANVPNVGYVNQVLNSYYPDQPGLPAEAADDSVRAAAVQAAIWFFSDGFVLQDTDPLRPLTQGIIDAVLAAGPLTEPPAPDVNIDPPVAAGPVDGATGPFTVTAGGDALLTVEAPEGFTLFADPEGTVPLAESVPSGTQVWVRNTAQTTDPAVITASAVVPVETGNVYLYVGNNPDVTEAQKLILAANAEIESNAQATAEFFVPGDLVVNKAFAGGGIGSQGAITLTVDCGPAGAFVFEIPAGTAAPVSNTVTDLPVGTVCAVTEEVTGSTVEVTVTPVLPEPVTIAEGENVLEVTNNVEFNPGSLVVAKTVTGSGAGLQDDIVLHVQCGDGLIDETFVIPVGTTAGTFTQLYEGIPAGVMCRVTEPTSGANEDVTVESTGTAEVTILPGQSQTLEVVNEYAPVPVTERLPRTGADGATVLGAVAGAAVLAGSLLVLGSTRRRHNS</sequence>
<dbReference type="Proteomes" id="UP001059859">
    <property type="component" value="Chromosome"/>
</dbReference>
<keyword evidence="5" id="KW-1133">Transmembrane helix</keyword>
<dbReference type="EMBL" id="CP104275">
    <property type="protein sequence ID" value="UWX97331.1"/>
    <property type="molecule type" value="Genomic_DNA"/>
</dbReference>
<keyword evidence="2" id="KW-0964">Secreted</keyword>
<evidence type="ECO:0000256" key="4">
    <source>
        <dbReference type="ARBA" id="ARBA00023088"/>
    </source>
</evidence>
<organism evidence="7 8">
    <name type="scientific">Arthrobacter zhaoxinii</name>
    <dbReference type="NCBI Taxonomy" id="2964616"/>
    <lineage>
        <taxon>Bacteria</taxon>
        <taxon>Bacillati</taxon>
        <taxon>Actinomycetota</taxon>
        <taxon>Actinomycetes</taxon>
        <taxon>Micrococcales</taxon>
        <taxon>Micrococcaceae</taxon>
        <taxon>Arthrobacter</taxon>
    </lineage>
</organism>
<keyword evidence="4" id="KW-0572">Peptidoglycan-anchor</keyword>
<evidence type="ECO:0000313" key="8">
    <source>
        <dbReference type="Proteomes" id="UP001059859"/>
    </source>
</evidence>
<dbReference type="Pfam" id="PF08341">
    <property type="entry name" value="TED"/>
    <property type="match status" value="1"/>
</dbReference>
<evidence type="ECO:0000259" key="6">
    <source>
        <dbReference type="PROSITE" id="PS50847"/>
    </source>
</evidence>
<proteinExistence type="predicted"/>
<evidence type="ECO:0000256" key="3">
    <source>
        <dbReference type="ARBA" id="ARBA00022729"/>
    </source>
</evidence>
<reference evidence="7" key="1">
    <citation type="submission" date="2022-09" db="EMBL/GenBank/DDBJ databases">
        <title>Novel species in genus Arthrobacter.</title>
        <authorList>
            <person name="Liu Y."/>
        </authorList>
    </citation>
    <scope>NUCLEOTIDE SEQUENCE</scope>
    <source>
        <strain evidence="7">Zg-Y815</strain>
    </source>
</reference>
<accession>A0ABY5YQF1</accession>
<dbReference type="NCBIfam" id="TIGR01167">
    <property type="entry name" value="LPXTG_anchor"/>
    <property type="match status" value="1"/>
</dbReference>
<evidence type="ECO:0000313" key="7">
    <source>
        <dbReference type="EMBL" id="UWX97331.1"/>
    </source>
</evidence>
<keyword evidence="5" id="KW-0812">Transmembrane</keyword>
<feature type="domain" description="Gram-positive cocci surface proteins LPxTG" evidence="6">
    <location>
        <begin position="497"/>
        <end position="533"/>
    </location>
</feature>
<keyword evidence="8" id="KW-1185">Reference proteome</keyword>
<dbReference type="InterPro" id="IPR013552">
    <property type="entry name" value="Thioester_dom"/>
</dbReference>
<evidence type="ECO:0000256" key="1">
    <source>
        <dbReference type="ARBA" id="ARBA00022512"/>
    </source>
</evidence>
<dbReference type="Pfam" id="PF19407">
    <property type="entry name" value="DUF5979"/>
    <property type="match status" value="2"/>
</dbReference>
<dbReference type="InterPro" id="IPR019931">
    <property type="entry name" value="LPXTG_anchor"/>
</dbReference>
<feature type="transmembrane region" description="Helical" evidence="5">
    <location>
        <begin position="504"/>
        <end position="524"/>
    </location>
</feature>
<keyword evidence="1" id="KW-0134">Cell wall</keyword>
<name>A0ABY5YQF1_9MICC</name>
<dbReference type="PROSITE" id="PS50847">
    <property type="entry name" value="GRAM_POS_ANCHORING"/>
    <property type="match status" value="1"/>
</dbReference>
<keyword evidence="5" id="KW-0472">Membrane</keyword>
<dbReference type="Pfam" id="PF00746">
    <property type="entry name" value="Gram_pos_anchor"/>
    <property type="match status" value="1"/>
</dbReference>
<dbReference type="RefSeq" id="WP_260652542.1">
    <property type="nucleotide sequence ID" value="NZ_CP104275.1"/>
</dbReference>